<dbReference type="STRING" id="929556.Solca_0930"/>
<dbReference type="SUPFAM" id="SSF48371">
    <property type="entry name" value="ARM repeat"/>
    <property type="match status" value="1"/>
</dbReference>
<evidence type="ECO:0000313" key="2">
    <source>
        <dbReference type="Proteomes" id="UP000007590"/>
    </source>
</evidence>
<name>H8KV45_SOLCM</name>
<dbReference type="RefSeq" id="WP_014679273.1">
    <property type="nucleotide sequence ID" value="NC_017770.1"/>
</dbReference>
<evidence type="ECO:0000313" key="1">
    <source>
        <dbReference type="EMBL" id="AFD06045.1"/>
    </source>
</evidence>
<dbReference type="HOGENOM" id="CLU_132598_0_0_10"/>
<proteinExistence type="predicted"/>
<dbReference type="InterPro" id="IPR016024">
    <property type="entry name" value="ARM-type_fold"/>
</dbReference>
<organism evidence="1 2">
    <name type="scientific">Solitalea canadensis (strain ATCC 29591 / DSM 3403 / JCM 21819 / LMG 8368 / NBRC 15130 / NCIMB 12057 / USAM 9D)</name>
    <name type="common">Flexibacter canadensis</name>
    <dbReference type="NCBI Taxonomy" id="929556"/>
    <lineage>
        <taxon>Bacteria</taxon>
        <taxon>Pseudomonadati</taxon>
        <taxon>Bacteroidota</taxon>
        <taxon>Sphingobacteriia</taxon>
        <taxon>Sphingobacteriales</taxon>
        <taxon>Sphingobacteriaceae</taxon>
        <taxon>Solitalea</taxon>
    </lineage>
</organism>
<reference evidence="1" key="1">
    <citation type="submission" date="2012-02" db="EMBL/GenBank/DDBJ databases">
        <title>The complete genome of Solitalea canadensis DSM 3403.</title>
        <authorList>
            <consortium name="US DOE Joint Genome Institute (JGI-PGF)"/>
            <person name="Lucas S."/>
            <person name="Copeland A."/>
            <person name="Lapidus A."/>
            <person name="Glavina del Rio T."/>
            <person name="Dalin E."/>
            <person name="Tice H."/>
            <person name="Bruce D."/>
            <person name="Goodwin L."/>
            <person name="Pitluck S."/>
            <person name="Peters L."/>
            <person name="Ovchinnikova G."/>
            <person name="Lu M."/>
            <person name="Kyrpides N."/>
            <person name="Mavromatis K."/>
            <person name="Ivanova N."/>
            <person name="Brettin T."/>
            <person name="Detter J.C."/>
            <person name="Han C."/>
            <person name="Larimer F."/>
            <person name="Land M."/>
            <person name="Hauser L."/>
            <person name="Markowitz V."/>
            <person name="Cheng J.-F."/>
            <person name="Hugenholtz P."/>
            <person name="Woyke T."/>
            <person name="Wu D."/>
            <person name="Spring S."/>
            <person name="Schroeder M."/>
            <person name="Kopitz M."/>
            <person name="Brambilla E."/>
            <person name="Klenk H.-P."/>
            <person name="Eisen J.A."/>
        </authorList>
    </citation>
    <scope>NUCLEOTIDE SEQUENCE</scope>
    <source>
        <strain evidence="1">DSM 3403</strain>
    </source>
</reference>
<dbReference type="KEGG" id="scn:Solca_0930"/>
<sequence length="171" mass="19827">MMNLREALIQEHSKAQKDEIVNWIGNSESRFNELFTLFMNEEHRLVQCAAWPLSDCVINHPAFIHDKYDELIVMLKKKDVHDAVKRNITRILQQVDIPEDYCGDIMNLAVDFVSSPKEAVAIKVFSLTILQNIAQKYPEIVPEIRLIIADQFEHQTPGFKSRATKFLKAFK</sequence>
<protein>
    <submittedName>
        <fullName evidence="1">Uncharacterized protein</fullName>
    </submittedName>
</protein>
<dbReference type="OrthoDB" id="667893at2"/>
<dbReference type="Proteomes" id="UP000007590">
    <property type="component" value="Chromosome"/>
</dbReference>
<dbReference type="EMBL" id="CP003349">
    <property type="protein sequence ID" value="AFD06045.1"/>
    <property type="molecule type" value="Genomic_DNA"/>
</dbReference>
<keyword evidence="2" id="KW-1185">Reference proteome</keyword>
<dbReference type="eggNOG" id="ENOG5032UZZ">
    <property type="taxonomic scope" value="Bacteria"/>
</dbReference>
<dbReference type="AlphaFoldDB" id="H8KV45"/>
<gene>
    <name evidence="1" type="ordered locus">Solca_0930</name>
</gene>
<accession>H8KV45</accession>